<sequence>MVNLTRILMARHPSTVYNDSYWKKRQIFKMSAHFYGRARNCWSIAIRRVQRALQYVVAGRKLRKMWYHDMWNNRISAGSRELGNIPEGSEVMIESLIRSQVLLNRQSLSNLAIWEPRTFKAINNIAAVKDRQDNVHPNRGMPPTGIKGKLP</sequence>
<proteinExistence type="inferred from homology"/>
<dbReference type="GO" id="GO:0005840">
    <property type="term" value="C:ribosome"/>
    <property type="evidence" value="ECO:0007669"/>
    <property type="project" value="UniProtKB-KW"/>
</dbReference>
<dbReference type="OMA" id="CYRIAIR"/>
<keyword evidence="3" id="KW-0687">Ribonucleoprotein</keyword>
<dbReference type="Gene3D" id="6.10.160.10">
    <property type="match status" value="1"/>
</dbReference>
<keyword evidence="2" id="KW-0689">Ribosomal protein</keyword>
<dbReference type="PRINTS" id="PR00062">
    <property type="entry name" value="RIBOSOMALL20"/>
</dbReference>
<reference evidence="4 5" key="1">
    <citation type="submission" date="2015-12" db="EMBL/GenBank/DDBJ databases">
        <title>The genome of Folsomia candida.</title>
        <authorList>
            <person name="Faddeeva A."/>
            <person name="Derks M.F."/>
            <person name="Anvar Y."/>
            <person name="Smit S."/>
            <person name="Van Straalen N."/>
            <person name="Roelofs D."/>
        </authorList>
    </citation>
    <scope>NUCLEOTIDE SEQUENCE [LARGE SCALE GENOMIC DNA]</scope>
    <source>
        <strain evidence="4 5">VU population</strain>
        <tissue evidence="4">Whole body</tissue>
    </source>
</reference>
<gene>
    <name evidence="4" type="ORF">Fcan01_05205</name>
</gene>
<dbReference type="InterPro" id="IPR005813">
    <property type="entry name" value="Ribosomal_bL20"/>
</dbReference>
<dbReference type="Pfam" id="PF00453">
    <property type="entry name" value="Ribosomal_L20"/>
    <property type="match status" value="1"/>
</dbReference>
<dbReference type="PANTHER" id="PTHR10986">
    <property type="entry name" value="39S RIBOSOMAL PROTEIN L20"/>
    <property type="match status" value="1"/>
</dbReference>
<dbReference type="GO" id="GO:0003735">
    <property type="term" value="F:structural constituent of ribosome"/>
    <property type="evidence" value="ECO:0007669"/>
    <property type="project" value="InterPro"/>
</dbReference>
<evidence type="ECO:0000256" key="1">
    <source>
        <dbReference type="ARBA" id="ARBA00007698"/>
    </source>
</evidence>
<evidence type="ECO:0000256" key="3">
    <source>
        <dbReference type="ARBA" id="ARBA00023274"/>
    </source>
</evidence>
<evidence type="ECO:0000313" key="5">
    <source>
        <dbReference type="Proteomes" id="UP000198287"/>
    </source>
</evidence>
<dbReference type="InterPro" id="IPR035566">
    <property type="entry name" value="Ribosomal_protein_bL20_C"/>
</dbReference>
<accession>A0A226EU35</accession>
<evidence type="ECO:0000313" key="4">
    <source>
        <dbReference type="EMBL" id="OXA61039.1"/>
    </source>
</evidence>
<dbReference type="Gene3D" id="1.10.1900.20">
    <property type="entry name" value="Ribosomal protein L20"/>
    <property type="match status" value="1"/>
</dbReference>
<dbReference type="AlphaFoldDB" id="A0A226EU35"/>
<dbReference type="GO" id="GO:0019843">
    <property type="term" value="F:rRNA binding"/>
    <property type="evidence" value="ECO:0007669"/>
    <property type="project" value="InterPro"/>
</dbReference>
<dbReference type="EMBL" id="LNIX01000002">
    <property type="protein sequence ID" value="OXA61039.1"/>
    <property type="molecule type" value="Genomic_DNA"/>
</dbReference>
<dbReference type="SUPFAM" id="SSF74731">
    <property type="entry name" value="Ribosomal protein L20"/>
    <property type="match status" value="1"/>
</dbReference>
<dbReference type="GO" id="GO:0006412">
    <property type="term" value="P:translation"/>
    <property type="evidence" value="ECO:0007669"/>
    <property type="project" value="InterPro"/>
</dbReference>
<organism evidence="4 5">
    <name type="scientific">Folsomia candida</name>
    <name type="common">Springtail</name>
    <dbReference type="NCBI Taxonomy" id="158441"/>
    <lineage>
        <taxon>Eukaryota</taxon>
        <taxon>Metazoa</taxon>
        <taxon>Ecdysozoa</taxon>
        <taxon>Arthropoda</taxon>
        <taxon>Hexapoda</taxon>
        <taxon>Collembola</taxon>
        <taxon>Entomobryomorpha</taxon>
        <taxon>Isotomoidea</taxon>
        <taxon>Isotomidae</taxon>
        <taxon>Proisotominae</taxon>
        <taxon>Folsomia</taxon>
    </lineage>
</organism>
<name>A0A226EU35_FOLCA</name>
<protein>
    <recommendedName>
        <fullName evidence="6">39S ribosomal protein L20, mitochondrial</fullName>
    </recommendedName>
</protein>
<comment type="caution">
    <text evidence="4">The sequence shown here is derived from an EMBL/GenBank/DDBJ whole genome shotgun (WGS) entry which is preliminary data.</text>
</comment>
<evidence type="ECO:0000256" key="2">
    <source>
        <dbReference type="ARBA" id="ARBA00022980"/>
    </source>
</evidence>
<dbReference type="OrthoDB" id="10251781at2759"/>
<comment type="similarity">
    <text evidence="1">Belongs to the bacterial ribosomal protein bL20 family.</text>
</comment>
<keyword evidence="5" id="KW-1185">Reference proteome</keyword>
<dbReference type="Proteomes" id="UP000198287">
    <property type="component" value="Unassembled WGS sequence"/>
</dbReference>
<dbReference type="GO" id="GO:1990904">
    <property type="term" value="C:ribonucleoprotein complex"/>
    <property type="evidence" value="ECO:0007669"/>
    <property type="project" value="UniProtKB-KW"/>
</dbReference>
<evidence type="ECO:0008006" key="6">
    <source>
        <dbReference type="Google" id="ProtNLM"/>
    </source>
</evidence>
<dbReference type="STRING" id="158441.A0A226EU35"/>